<dbReference type="GO" id="GO:0003949">
    <property type="term" value="F:1-(5-phosphoribosyl)-5-[(5-phosphoribosylamino)methylideneamino]imidazole-4-carboxamide isomerase activity"/>
    <property type="evidence" value="ECO:0007669"/>
    <property type="project" value="InterPro"/>
</dbReference>
<dbReference type="Proteomes" id="UP000179284">
    <property type="component" value="Chromosome I"/>
</dbReference>
<dbReference type="Pfam" id="PF00977">
    <property type="entry name" value="His_biosynth"/>
    <property type="match status" value="1"/>
</dbReference>
<dbReference type="PANTHER" id="PTHR43090">
    <property type="entry name" value="1-(5-PHOSPHORIBOSYL)-5-[(5-PHOSPHORIBOSYLAMINO)METHYLIDENEAMINO] IMIDAZOLE-4-CARBOXAMIDE ISOMERASE"/>
    <property type="match status" value="1"/>
</dbReference>
<dbReference type="NCBIfam" id="TIGR02129">
    <property type="entry name" value="hisA_euk"/>
    <property type="match status" value="1"/>
</dbReference>
<protein>
    <submittedName>
        <fullName evidence="7">Phosphoribosylformimino-5-aminoimidazole carboxamide ribotide isomerase HisA</fullName>
    </submittedName>
</protein>
<dbReference type="InterPro" id="IPR011060">
    <property type="entry name" value="RibuloseP-bd_barrel"/>
</dbReference>
<dbReference type="CDD" id="cd04723">
    <property type="entry name" value="HisA_HisF"/>
    <property type="match status" value="1"/>
</dbReference>
<dbReference type="InterPro" id="IPR006062">
    <property type="entry name" value="His_biosynth"/>
</dbReference>
<evidence type="ECO:0000256" key="5">
    <source>
        <dbReference type="ARBA" id="ARBA00029440"/>
    </source>
</evidence>
<keyword evidence="4 7" id="KW-0413">Isomerase</keyword>
<comment type="similarity">
    <text evidence="1 6">Belongs to the HisA/HisF family.</text>
</comment>
<dbReference type="RefSeq" id="WP_071176851.1">
    <property type="nucleotide sequence ID" value="NZ_CP017831.1"/>
</dbReference>
<evidence type="ECO:0000256" key="3">
    <source>
        <dbReference type="ARBA" id="ARBA00023102"/>
    </source>
</evidence>
<gene>
    <name evidence="7" type="ORF">bhn_I2201</name>
</gene>
<evidence type="ECO:0000313" key="8">
    <source>
        <dbReference type="Proteomes" id="UP000179284"/>
    </source>
</evidence>
<dbReference type="EMBL" id="CP017831">
    <property type="protein sequence ID" value="AOZ97234.1"/>
    <property type="molecule type" value="Genomic_DNA"/>
</dbReference>
<sequence length="257" mass="27738">MNFRPCIDIHNGKVKQIVGSSLKDQGDVARENFVATKDAAFYANMYKALGLSGGHIILLNPVDSPFYEVTKKQAIEALGATPGLLQVGGGITADNAAEFLEAGASHVIVTSYVFKNGKINFTNLKKLVKVVGKEHIVLDLSCKAQDNKFFIVTDRWQKMTDVDLSAETLDTLSEYCDEILVHAADVEGKQNGIEENVAAILGDWAKLPITYAGGVHSISDIKQLKKLGKNNIDVTVGSALEIFGGSLKIEDIVKACL</sequence>
<evidence type="ECO:0000256" key="6">
    <source>
        <dbReference type="RuleBase" id="RU003657"/>
    </source>
</evidence>
<dbReference type="SUPFAM" id="SSF51366">
    <property type="entry name" value="Ribulose-phoshate binding barrel"/>
    <property type="match status" value="1"/>
</dbReference>
<dbReference type="Gene3D" id="3.20.20.70">
    <property type="entry name" value="Aldolase class I"/>
    <property type="match status" value="1"/>
</dbReference>
<dbReference type="AlphaFoldDB" id="A0A1D9P4F8"/>
<dbReference type="InterPro" id="IPR044524">
    <property type="entry name" value="Isoase_HisA-like"/>
</dbReference>
<comment type="pathway">
    <text evidence="5">Amino-acid biosynthesis.</text>
</comment>
<organism evidence="7 8">
    <name type="scientific">Butyrivibrio hungatei</name>
    <dbReference type="NCBI Taxonomy" id="185008"/>
    <lineage>
        <taxon>Bacteria</taxon>
        <taxon>Bacillati</taxon>
        <taxon>Bacillota</taxon>
        <taxon>Clostridia</taxon>
        <taxon>Lachnospirales</taxon>
        <taxon>Lachnospiraceae</taxon>
        <taxon>Butyrivibrio</taxon>
    </lineage>
</organism>
<keyword evidence="3 6" id="KW-0368">Histidine biosynthesis</keyword>
<accession>A0A1D9P4F8</accession>
<dbReference type="KEGG" id="bhu:bhn_I2201"/>
<dbReference type="PANTHER" id="PTHR43090:SF2">
    <property type="entry name" value="1-(5-PHOSPHORIBOSYL)-5-[(5-PHOSPHORIBOSYLAMINO)METHYLIDENEAMINO] IMIDAZOLE-4-CARBOXAMIDE ISOMERASE"/>
    <property type="match status" value="1"/>
</dbReference>
<dbReference type="GO" id="GO:0005737">
    <property type="term" value="C:cytoplasm"/>
    <property type="evidence" value="ECO:0007669"/>
    <property type="project" value="TreeGrafter"/>
</dbReference>
<dbReference type="GO" id="GO:0000162">
    <property type="term" value="P:L-tryptophan biosynthetic process"/>
    <property type="evidence" value="ECO:0007669"/>
    <property type="project" value="TreeGrafter"/>
</dbReference>
<keyword evidence="8" id="KW-1185">Reference proteome</keyword>
<evidence type="ECO:0000256" key="2">
    <source>
        <dbReference type="ARBA" id="ARBA00022605"/>
    </source>
</evidence>
<proteinExistence type="inferred from homology"/>
<evidence type="ECO:0000313" key="7">
    <source>
        <dbReference type="EMBL" id="AOZ97234.1"/>
    </source>
</evidence>
<evidence type="ECO:0000256" key="1">
    <source>
        <dbReference type="ARBA" id="ARBA00009667"/>
    </source>
</evidence>
<reference evidence="8" key="1">
    <citation type="submission" date="2016-10" db="EMBL/GenBank/DDBJ databases">
        <title>The complete genome sequence of the rumen bacterium Butyrivibrio hungatei MB2003.</title>
        <authorList>
            <person name="Palevich N."/>
            <person name="Kelly W.J."/>
            <person name="Leahy S.C."/>
            <person name="Altermann E."/>
            <person name="Rakonjac J."/>
            <person name="Attwood G.T."/>
        </authorList>
    </citation>
    <scope>NUCLEOTIDE SEQUENCE [LARGE SCALE GENOMIC DNA]</scope>
    <source>
        <strain evidence="8">MB2003</strain>
    </source>
</reference>
<evidence type="ECO:0000256" key="4">
    <source>
        <dbReference type="ARBA" id="ARBA00023235"/>
    </source>
</evidence>
<dbReference type="OrthoDB" id="9807749at2"/>
<name>A0A1D9P4F8_9FIRM</name>
<keyword evidence="2 6" id="KW-0028">Amino-acid biosynthesis</keyword>
<dbReference type="InterPro" id="IPR013785">
    <property type="entry name" value="Aldolase_TIM"/>
</dbReference>
<dbReference type="InterPro" id="IPR011858">
    <property type="entry name" value="His6/HISN3"/>
</dbReference>
<dbReference type="GO" id="GO:0000105">
    <property type="term" value="P:L-histidine biosynthetic process"/>
    <property type="evidence" value="ECO:0007669"/>
    <property type="project" value="UniProtKB-KW"/>
</dbReference>